<dbReference type="AlphaFoldDB" id="A0AAE0KNI2"/>
<feature type="compositionally biased region" description="Basic and acidic residues" evidence="1">
    <location>
        <begin position="113"/>
        <end position="123"/>
    </location>
</feature>
<organism evidence="2 3">
    <name type="scientific">Cymbomonas tetramitiformis</name>
    <dbReference type="NCBI Taxonomy" id="36881"/>
    <lineage>
        <taxon>Eukaryota</taxon>
        <taxon>Viridiplantae</taxon>
        <taxon>Chlorophyta</taxon>
        <taxon>Pyramimonadophyceae</taxon>
        <taxon>Pyramimonadales</taxon>
        <taxon>Pyramimonadaceae</taxon>
        <taxon>Cymbomonas</taxon>
    </lineage>
</organism>
<proteinExistence type="predicted"/>
<feature type="region of interest" description="Disordered" evidence="1">
    <location>
        <begin position="102"/>
        <end position="123"/>
    </location>
</feature>
<evidence type="ECO:0000256" key="1">
    <source>
        <dbReference type="SAM" id="MobiDB-lite"/>
    </source>
</evidence>
<keyword evidence="3" id="KW-1185">Reference proteome</keyword>
<evidence type="ECO:0000313" key="3">
    <source>
        <dbReference type="Proteomes" id="UP001190700"/>
    </source>
</evidence>
<comment type="caution">
    <text evidence="2">The sequence shown here is derived from an EMBL/GenBank/DDBJ whole genome shotgun (WGS) entry which is preliminary data.</text>
</comment>
<feature type="region of interest" description="Disordered" evidence="1">
    <location>
        <begin position="185"/>
        <end position="206"/>
    </location>
</feature>
<evidence type="ECO:0000313" key="2">
    <source>
        <dbReference type="EMBL" id="KAK3254870.1"/>
    </source>
</evidence>
<feature type="compositionally biased region" description="Low complexity" evidence="1">
    <location>
        <begin position="186"/>
        <end position="203"/>
    </location>
</feature>
<feature type="compositionally biased region" description="Basic residues" evidence="1">
    <location>
        <begin position="102"/>
        <end position="112"/>
    </location>
</feature>
<protein>
    <submittedName>
        <fullName evidence="2">Uncharacterized protein</fullName>
    </submittedName>
</protein>
<reference evidence="2 3" key="1">
    <citation type="journal article" date="2015" name="Genome Biol. Evol.">
        <title>Comparative Genomics of a Bacterivorous Green Alga Reveals Evolutionary Causalities and Consequences of Phago-Mixotrophic Mode of Nutrition.</title>
        <authorList>
            <person name="Burns J.A."/>
            <person name="Paasch A."/>
            <person name="Narechania A."/>
            <person name="Kim E."/>
        </authorList>
    </citation>
    <scope>NUCLEOTIDE SEQUENCE [LARGE SCALE GENOMIC DNA]</scope>
    <source>
        <strain evidence="2 3">PLY_AMNH</strain>
    </source>
</reference>
<name>A0AAE0KNI2_9CHLO</name>
<accession>A0AAE0KNI2</accession>
<sequence>MHTSSRTLGVNELLSFDLLQQRCDYYFVNVLQQTHTTEVAAAAKGVLADRRRQLDQKNANDAKKLVCAVCSGTHSSESCWLVRPDLMEEYIKQYPDRERNTRRMVAGKKKKLARDTTETDNTDKTDTACAAISVPSSAKTTDEIWDAEEHDEVPCACPAVQHCADQAMIYAGELLRDTWVHGVAETDGSTSSTSSDPSTTLCTAASTVDSPSSTRVLYYDSMATKTVLNDISYFIPGTFDPDKAVSFSVMAGEVTTSRGSGMASVKLYNFVTQQIDVLCVEAQFVPDSPFNLLSAVCLEDRYNLYGQLMHRELISRDGQSRYKLEREGVLFVLPEAAEAPREAAFPTVAEKLEEYYSEKDSVFDHCLAGRAFYANMPFIDSFISRLMVKILTDFRKDPKHTKFLLVLPYKSSSPWWALTAKFEELHIYSKGSVIFFARADQCYRVEELTESEPRRVWINGTPWPVVLFYLDQFTVGRVDAKLLLHLRLGHICDNYIAAMDMQGLDLGVSFEELRDSDLSRCSEQCMPCQVAKPTRPSQTMDRGRVPKNIRKALQTRQKSLRLVSSLLLSMLDLLLHRQVATLATLYTLMTILVLATSFSGSGSWSTFVPGGTA</sequence>
<dbReference type="Proteomes" id="UP001190700">
    <property type="component" value="Unassembled WGS sequence"/>
</dbReference>
<gene>
    <name evidence="2" type="ORF">CYMTET_35930</name>
</gene>
<dbReference type="EMBL" id="LGRX02023109">
    <property type="protein sequence ID" value="KAK3254870.1"/>
    <property type="molecule type" value="Genomic_DNA"/>
</dbReference>